<proteinExistence type="predicted"/>
<reference evidence="4" key="2">
    <citation type="submission" date="2021-12" db="EMBL/GenBank/DDBJ databases">
        <title>Resequencing data analysis of finger millet.</title>
        <authorList>
            <person name="Hatakeyama M."/>
            <person name="Aluri S."/>
            <person name="Balachadran M.T."/>
            <person name="Sivarajan S.R."/>
            <person name="Poveda L."/>
            <person name="Shimizu-Inatsugi R."/>
            <person name="Schlapbach R."/>
            <person name="Sreeman S.M."/>
            <person name="Shimizu K.K."/>
        </authorList>
    </citation>
    <scope>NUCLEOTIDE SEQUENCE</scope>
</reference>
<dbReference type="EMBL" id="BQKI01000012">
    <property type="protein sequence ID" value="GJN05718.1"/>
    <property type="molecule type" value="Genomic_DNA"/>
</dbReference>
<evidence type="ECO:0000256" key="2">
    <source>
        <dbReference type="SAM" id="MobiDB-lite"/>
    </source>
</evidence>
<feature type="compositionally biased region" description="Pro residues" evidence="2">
    <location>
        <begin position="26"/>
        <end position="50"/>
    </location>
</feature>
<name>A0AAV5D5N8_ELECO</name>
<evidence type="ECO:0000256" key="3">
    <source>
        <dbReference type="SAM" id="SignalP"/>
    </source>
</evidence>
<feature type="region of interest" description="Disordered" evidence="2">
    <location>
        <begin position="20"/>
        <end position="55"/>
    </location>
</feature>
<comment type="caution">
    <text evidence="4">The sequence shown here is derived from an EMBL/GenBank/DDBJ whole genome shotgun (WGS) entry which is preliminary data.</text>
</comment>
<sequence length="200" mass="21212">MASVLPIATLLSLLAASATATSYTPSSPPPPPSPHTPPPAPASYTPPPPATNSGDKRIKLRVEGLVYCQSCASRGSQSLAGAAALPGAKVTVTCRDRKNRVMAWRKATADENGYFLAKFGVERLGDYYMGDPRKACFVRLLSSPDAKCNDITNINGGMVGAMLRDEGKRWTGGEGYQNVAYAAGPLAFKPSKCVPTRPYY</sequence>
<keyword evidence="5" id="KW-1185">Reference proteome</keyword>
<gene>
    <name evidence="4" type="primary">ga23377</name>
    <name evidence="4" type="ORF">PR202_ga23377</name>
</gene>
<dbReference type="PANTHER" id="PTHR33470">
    <property type="entry name" value="OS01G0164075 PROTEIN"/>
    <property type="match status" value="1"/>
</dbReference>
<dbReference type="Pfam" id="PF01190">
    <property type="entry name" value="Pollen_Ole_e_1"/>
    <property type="match status" value="1"/>
</dbReference>
<dbReference type="PANTHER" id="PTHR33470:SF4">
    <property type="entry name" value="OS01G0164025 PROTEIN"/>
    <property type="match status" value="1"/>
</dbReference>
<dbReference type="Proteomes" id="UP001054889">
    <property type="component" value="Unassembled WGS sequence"/>
</dbReference>
<dbReference type="GO" id="GO:0071944">
    <property type="term" value="C:cell periphery"/>
    <property type="evidence" value="ECO:0007669"/>
    <property type="project" value="TreeGrafter"/>
</dbReference>
<keyword evidence="1 3" id="KW-0732">Signal</keyword>
<evidence type="ECO:0000313" key="4">
    <source>
        <dbReference type="EMBL" id="GJN05718.1"/>
    </source>
</evidence>
<protein>
    <submittedName>
        <fullName evidence="4">Uncharacterized protein</fullName>
    </submittedName>
</protein>
<dbReference type="AlphaFoldDB" id="A0AAV5D5N8"/>
<reference evidence="4" key="1">
    <citation type="journal article" date="2018" name="DNA Res.">
        <title>Multiple hybrid de novo genome assembly of finger millet, an orphan allotetraploid crop.</title>
        <authorList>
            <person name="Hatakeyama M."/>
            <person name="Aluri S."/>
            <person name="Balachadran M.T."/>
            <person name="Sivarajan S.R."/>
            <person name="Patrignani A."/>
            <person name="Gruter S."/>
            <person name="Poveda L."/>
            <person name="Shimizu-Inatsugi R."/>
            <person name="Baeten J."/>
            <person name="Francoijs K.J."/>
            <person name="Nataraja K.N."/>
            <person name="Reddy Y.A.N."/>
            <person name="Phadnis S."/>
            <person name="Ravikumar R.L."/>
            <person name="Schlapbach R."/>
            <person name="Sreeman S.M."/>
            <person name="Shimizu K.K."/>
        </authorList>
    </citation>
    <scope>NUCLEOTIDE SEQUENCE</scope>
</reference>
<organism evidence="4 5">
    <name type="scientific">Eleusine coracana subsp. coracana</name>
    <dbReference type="NCBI Taxonomy" id="191504"/>
    <lineage>
        <taxon>Eukaryota</taxon>
        <taxon>Viridiplantae</taxon>
        <taxon>Streptophyta</taxon>
        <taxon>Embryophyta</taxon>
        <taxon>Tracheophyta</taxon>
        <taxon>Spermatophyta</taxon>
        <taxon>Magnoliopsida</taxon>
        <taxon>Liliopsida</taxon>
        <taxon>Poales</taxon>
        <taxon>Poaceae</taxon>
        <taxon>PACMAD clade</taxon>
        <taxon>Chloridoideae</taxon>
        <taxon>Cynodonteae</taxon>
        <taxon>Eleusininae</taxon>
        <taxon>Eleusine</taxon>
    </lineage>
</organism>
<feature type="chain" id="PRO_5043405657" evidence="3">
    <location>
        <begin position="21"/>
        <end position="200"/>
    </location>
</feature>
<feature type="signal peptide" evidence="3">
    <location>
        <begin position="1"/>
        <end position="20"/>
    </location>
</feature>
<accession>A0AAV5D5N8</accession>
<evidence type="ECO:0000313" key="5">
    <source>
        <dbReference type="Proteomes" id="UP001054889"/>
    </source>
</evidence>
<evidence type="ECO:0000256" key="1">
    <source>
        <dbReference type="ARBA" id="ARBA00022729"/>
    </source>
</evidence>